<comment type="caution">
    <text evidence="1">The sequence shown here is derived from an EMBL/GenBank/DDBJ whole genome shotgun (WGS) entry which is preliminary data.</text>
</comment>
<reference evidence="1 2" key="1">
    <citation type="submission" date="2024-06" db="EMBL/GenBank/DDBJ databases">
        <title>A chromosome level genome sequence of Diviner's sage (Salvia divinorum).</title>
        <authorList>
            <person name="Ford S.A."/>
            <person name="Ro D.-K."/>
            <person name="Ness R.W."/>
            <person name="Phillips M.A."/>
        </authorList>
    </citation>
    <scope>NUCLEOTIDE SEQUENCE [LARGE SCALE GENOMIC DNA]</scope>
    <source>
        <strain evidence="1">SAF-2024a</strain>
        <tissue evidence="1">Leaf</tissue>
    </source>
</reference>
<sequence length="135" mass="15316">MVCLCVTKCHFCSGELEQALHTLHMGGLTLQDTLTEKDSAADHQNAERYRDFNLADVRFIYHQSTNQGHQHLDIDCATSFISHDKAEIKSSFSRVCVGATHIYTSPALQIMSLDILRFRLVANMPALNEKWYEIS</sequence>
<accession>A0ABD1FZR6</accession>
<organism evidence="1 2">
    <name type="scientific">Salvia divinorum</name>
    <name type="common">Maria pastora</name>
    <name type="synonym">Diviner's sage</name>
    <dbReference type="NCBI Taxonomy" id="28513"/>
    <lineage>
        <taxon>Eukaryota</taxon>
        <taxon>Viridiplantae</taxon>
        <taxon>Streptophyta</taxon>
        <taxon>Embryophyta</taxon>
        <taxon>Tracheophyta</taxon>
        <taxon>Spermatophyta</taxon>
        <taxon>Magnoliopsida</taxon>
        <taxon>eudicotyledons</taxon>
        <taxon>Gunneridae</taxon>
        <taxon>Pentapetalae</taxon>
        <taxon>asterids</taxon>
        <taxon>lamiids</taxon>
        <taxon>Lamiales</taxon>
        <taxon>Lamiaceae</taxon>
        <taxon>Nepetoideae</taxon>
        <taxon>Mentheae</taxon>
        <taxon>Salviinae</taxon>
        <taxon>Salvia</taxon>
        <taxon>Salvia subgen. Calosphace</taxon>
    </lineage>
</organism>
<dbReference type="AlphaFoldDB" id="A0ABD1FZR6"/>
<dbReference type="EMBL" id="JBEAFC010000011">
    <property type="protein sequence ID" value="KAL1536990.1"/>
    <property type="molecule type" value="Genomic_DNA"/>
</dbReference>
<proteinExistence type="predicted"/>
<keyword evidence="2" id="KW-1185">Reference proteome</keyword>
<evidence type="ECO:0000313" key="1">
    <source>
        <dbReference type="EMBL" id="KAL1536990.1"/>
    </source>
</evidence>
<protein>
    <submittedName>
        <fullName evidence="1">Uncharacterized protein</fullName>
    </submittedName>
</protein>
<dbReference type="Proteomes" id="UP001567538">
    <property type="component" value="Unassembled WGS sequence"/>
</dbReference>
<name>A0ABD1FZR6_SALDI</name>
<evidence type="ECO:0000313" key="2">
    <source>
        <dbReference type="Proteomes" id="UP001567538"/>
    </source>
</evidence>
<gene>
    <name evidence="1" type="ORF">AAHA92_29557</name>
</gene>